<organism evidence="3 4">
    <name type="scientific">Geodermatophilus amargosae</name>
    <dbReference type="NCBI Taxonomy" id="1296565"/>
    <lineage>
        <taxon>Bacteria</taxon>
        <taxon>Bacillati</taxon>
        <taxon>Actinomycetota</taxon>
        <taxon>Actinomycetes</taxon>
        <taxon>Geodermatophilales</taxon>
        <taxon>Geodermatophilaceae</taxon>
        <taxon>Geodermatophilus</taxon>
    </lineage>
</organism>
<feature type="region of interest" description="Disordered" evidence="1">
    <location>
        <begin position="24"/>
        <end position="43"/>
    </location>
</feature>
<feature type="domain" description="HTH marR-type" evidence="2">
    <location>
        <begin position="4"/>
        <end position="42"/>
    </location>
</feature>
<dbReference type="Gene3D" id="1.10.10.10">
    <property type="entry name" value="Winged helix-like DNA-binding domain superfamily/Winged helix DNA-binding domain"/>
    <property type="match status" value="1"/>
</dbReference>
<dbReference type="EMBL" id="FPBA01000005">
    <property type="protein sequence ID" value="SFT63018.1"/>
    <property type="molecule type" value="Genomic_DNA"/>
</dbReference>
<evidence type="ECO:0000256" key="1">
    <source>
        <dbReference type="SAM" id="MobiDB-lite"/>
    </source>
</evidence>
<evidence type="ECO:0000313" key="4">
    <source>
        <dbReference type="Proteomes" id="UP000199546"/>
    </source>
</evidence>
<evidence type="ECO:0000259" key="2">
    <source>
        <dbReference type="Pfam" id="PF12802"/>
    </source>
</evidence>
<reference evidence="4" key="1">
    <citation type="submission" date="2016-10" db="EMBL/GenBank/DDBJ databases">
        <authorList>
            <person name="Varghese N."/>
            <person name="Submissions S."/>
        </authorList>
    </citation>
    <scope>NUCLEOTIDE SEQUENCE [LARGE SCALE GENOMIC DNA]</scope>
    <source>
        <strain evidence="4">DSM 46136</strain>
    </source>
</reference>
<dbReference type="Pfam" id="PF12802">
    <property type="entry name" value="MarR_2"/>
    <property type="match status" value="1"/>
</dbReference>
<proteinExistence type="predicted"/>
<keyword evidence="4" id="KW-1185">Reference proteome</keyword>
<gene>
    <name evidence="3" type="ORF">SAMN05660657_02045</name>
</gene>
<dbReference type="SUPFAM" id="SSF46785">
    <property type="entry name" value="Winged helix' DNA-binding domain"/>
    <property type="match status" value="1"/>
</dbReference>
<evidence type="ECO:0000313" key="3">
    <source>
        <dbReference type="EMBL" id="SFT63018.1"/>
    </source>
</evidence>
<sequence length="68" mass="7597">MPRPADLATRTAWERSRLSHHLERMSGRGLVERTPSESDRRATDAVLTDAGLAARQHQHRLPGLQTDG</sequence>
<dbReference type="InterPro" id="IPR000835">
    <property type="entry name" value="HTH_MarR-typ"/>
</dbReference>
<dbReference type="AlphaFoldDB" id="A0A1I6ZK04"/>
<accession>A0A1I6ZK04</accession>
<dbReference type="InterPro" id="IPR036388">
    <property type="entry name" value="WH-like_DNA-bd_sf"/>
</dbReference>
<dbReference type="GO" id="GO:0003700">
    <property type="term" value="F:DNA-binding transcription factor activity"/>
    <property type="evidence" value="ECO:0007669"/>
    <property type="project" value="InterPro"/>
</dbReference>
<protein>
    <submittedName>
        <fullName evidence="3">MarR family protein</fullName>
    </submittedName>
</protein>
<name>A0A1I6ZK04_9ACTN</name>
<dbReference type="STRING" id="1296565.SAMN05660657_02045"/>
<dbReference type="InterPro" id="IPR036390">
    <property type="entry name" value="WH_DNA-bd_sf"/>
</dbReference>
<dbReference type="Proteomes" id="UP000199546">
    <property type="component" value="Unassembled WGS sequence"/>
</dbReference>